<reference evidence="1" key="1">
    <citation type="submission" date="2020-06" db="EMBL/GenBank/DDBJ databases">
        <authorList>
            <person name="Onetto C."/>
        </authorList>
    </citation>
    <scope>NUCLEOTIDE SEQUENCE</scope>
</reference>
<evidence type="ECO:0008006" key="3">
    <source>
        <dbReference type="Google" id="ProtNLM"/>
    </source>
</evidence>
<accession>A0A9N8PN49</accession>
<dbReference type="EMBL" id="CAIJEO010000012">
    <property type="protein sequence ID" value="CAD0100484.1"/>
    <property type="molecule type" value="Genomic_DNA"/>
</dbReference>
<protein>
    <recommendedName>
        <fullName evidence="3">F-box domain-containing protein</fullName>
    </recommendedName>
</protein>
<organism evidence="1 2">
    <name type="scientific">Aureobasidium mustum</name>
    <dbReference type="NCBI Taxonomy" id="2773714"/>
    <lineage>
        <taxon>Eukaryota</taxon>
        <taxon>Fungi</taxon>
        <taxon>Dikarya</taxon>
        <taxon>Ascomycota</taxon>
        <taxon>Pezizomycotina</taxon>
        <taxon>Dothideomycetes</taxon>
        <taxon>Dothideomycetidae</taxon>
        <taxon>Dothideales</taxon>
        <taxon>Saccotheciaceae</taxon>
        <taxon>Aureobasidium</taxon>
    </lineage>
</organism>
<dbReference type="Proteomes" id="UP000714618">
    <property type="component" value="Unassembled WGS sequence"/>
</dbReference>
<sequence length="390" mass="44823">MNIHRLSKLIAQFAMSRAELLDGISRPEIMYTNDLRDRGDGSQRLPPVLDYEELSEKSRKRRDKFEILFLACLARESICRAKLKAFSPIDLVQTELRPNAHNTRMLARLLREDDLAKKPYLGWSHEDFKAALIQRHVIVPNLQSLSRLETRLALENADANRRFRFMDLPKEIRTMIYERALLHHADIVVKDCSAPALLAVSKQIRKEATKVFFRINRFQLRVAKKTLTTLEPFQMADSLWLHKIGSKNVASIRRISFFIICYRPFALEFDLTRLIVARCVRAMNKDFVCHCGSCSCQTRTTLGDELASYEQDKEDEDDNVPSWVKMLVSETSSPSDPPSPSRAERLELEMCALQEEMDRFSLLCKSGKEVCPTLQGLQQLACAVLQGVLF</sequence>
<dbReference type="AlphaFoldDB" id="A0A9N8PN49"/>
<keyword evidence="2" id="KW-1185">Reference proteome</keyword>
<comment type="caution">
    <text evidence="1">The sequence shown here is derived from an EMBL/GenBank/DDBJ whole genome shotgun (WGS) entry which is preliminary data.</text>
</comment>
<dbReference type="InterPro" id="IPR038883">
    <property type="entry name" value="AN11006-like"/>
</dbReference>
<dbReference type="PANTHER" id="PTHR42085">
    <property type="entry name" value="F-BOX DOMAIN-CONTAINING PROTEIN"/>
    <property type="match status" value="1"/>
</dbReference>
<dbReference type="OrthoDB" id="62952at2759"/>
<gene>
    <name evidence="1" type="ORF">AWRI4233_LOCUS9309</name>
</gene>
<dbReference type="PANTHER" id="PTHR42085:SF2">
    <property type="entry name" value="F-BOX DOMAIN-CONTAINING PROTEIN"/>
    <property type="match status" value="1"/>
</dbReference>
<evidence type="ECO:0000313" key="1">
    <source>
        <dbReference type="EMBL" id="CAD0100484.1"/>
    </source>
</evidence>
<proteinExistence type="predicted"/>
<name>A0A9N8PN49_9PEZI</name>
<evidence type="ECO:0000313" key="2">
    <source>
        <dbReference type="Proteomes" id="UP000714618"/>
    </source>
</evidence>